<dbReference type="OrthoDB" id="205198at2759"/>
<keyword evidence="4" id="KW-1185">Reference proteome</keyword>
<feature type="domain" description="MAGE" evidence="2">
    <location>
        <begin position="1"/>
        <end position="97"/>
    </location>
</feature>
<evidence type="ECO:0000313" key="3">
    <source>
        <dbReference type="EMBL" id="KAF7272469.1"/>
    </source>
</evidence>
<sequence length="116" mass="13952">MTNTPVSDKSLYSFLMSLDIDVKVEHRFFGKVKECIKQTLIKHYYLRCMFDYNTKIQSFQWEIRAEMEISKMEVLQFVREMYGNKQPKDCPEQYGAAQNQFRERGEQKEETRIESS</sequence>
<gene>
    <name evidence="3" type="ORF">GWI33_014743</name>
</gene>
<evidence type="ECO:0000313" key="4">
    <source>
        <dbReference type="Proteomes" id="UP000625711"/>
    </source>
</evidence>
<accession>A0A834I203</accession>
<dbReference type="InterPro" id="IPR041899">
    <property type="entry name" value="MAGE_WH2"/>
</dbReference>
<name>A0A834I203_RHYFE</name>
<dbReference type="EMBL" id="JAACXV010013762">
    <property type="protein sequence ID" value="KAF7272469.1"/>
    <property type="molecule type" value="Genomic_DNA"/>
</dbReference>
<proteinExistence type="predicted"/>
<dbReference type="Proteomes" id="UP000625711">
    <property type="component" value="Unassembled WGS sequence"/>
</dbReference>
<feature type="compositionally biased region" description="Basic and acidic residues" evidence="1">
    <location>
        <begin position="101"/>
        <end position="116"/>
    </location>
</feature>
<dbReference type="PROSITE" id="PS50838">
    <property type="entry name" value="MAGE"/>
    <property type="match status" value="1"/>
</dbReference>
<dbReference type="PANTHER" id="PTHR11736">
    <property type="entry name" value="MELANOMA-ASSOCIATED ANTIGEN MAGE ANTIGEN"/>
    <property type="match status" value="1"/>
</dbReference>
<dbReference type="PANTHER" id="PTHR11736:SF14">
    <property type="entry name" value="NSE3 HOMOLOG, SMC5-SMC6 COMPLEX COMPONENT"/>
    <property type="match status" value="1"/>
</dbReference>
<evidence type="ECO:0000256" key="1">
    <source>
        <dbReference type="SAM" id="MobiDB-lite"/>
    </source>
</evidence>
<dbReference type="InterPro" id="IPR002190">
    <property type="entry name" value="MHD_dom"/>
</dbReference>
<dbReference type="GO" id="GO:0005634">
    <property type="term" value="C:nucleus"/>
    <property type="evidence" value="ECO:0007669"/>
    <property type="project" value="TreeGrafter"/>
</dbReference>
<reference evidence="3" key="1">
    <citation type="submission" date="2020-08" db="EMBL/GenBank/DDBJ databases">
        <title>Genome sequencing and assembly of the red palm weevil Rhynchophorus ferrugineus.</title>
        <authorList>
            <person name="Dias G.B."/>
            <person name="Bergman C.M."/>
            <person name="Manee M."/>
        </authorList>
    </citation>
    <scope>NUCLEOTIDE SEQUENCE</scope>
    <source>
        <strain evidence="3">AA-2017</strain>
        <tissue evidence="3">Whole larva</tissue>
    </source>
</reference>
<dbReference type="AlphaFoldDB" id="A0A834I203"/>
<protein>
    <recommendedName>
        <fullName evidence="2">MAGE domain-containing protein</fullName>
    </recommendedName>
</protein>
<dbReference type="Gene3D" id="1.10.10.1210">
    <property type="entry name" value="MAGE homology domain, winged helix WH2 motif"/>
    <property type="match status" value="1"/>
</dbReference>
<organism evidence="3 4">
    <name type="scientific">Rhynchophorus ferrugineus</name>
    <name type="common">Red palm weevil</name>
    <name type="synonym">Curculio ferrugineus</name>
    <dbReference type="NCBI Taxonomy" id="354439"/>
    <lineage>
        <taxon>Eukaryota</taxon>
        <taxon>Metazoa</taxon>
        <taxon>Ecdysozoa</taxon>
        <taxon>Arthropoda</taxon>
        <taxon>Hexapoda</taxon>
        <taxon>Insecta</taxon>
        <taxon>Pterygota</taxon>
        <taxon>Neoptera</taxon>
        <taxon>Endopterygota</taxon>
        <taxon>Coleoptera</taxon>
        <taxon>Polyphaga</taxon>
        <taxon>Cucujiformia</taxon>
        <taxon>Curculionidae</taxon>
        <taxon>Dryophthorinae</taxon>
        <taxon>Rhynchophorus</taxon>
    </lineage>
</organism>
<evidence type="ECO:0000259" key="2">
    <source>
        <dbReference type="PROSITE" id="PS50838"/>
    </source>
</evidence>
<dbReference type="InterPro" id="IPR037445">
    <property type="entry name" value="MAGE"/>
</dbReference>
<feature type="region of interest" description="Disordered" evidence="1">
    <location>
        <begin position="85"/>
        <end position="116"/>
    </location>
</feature>
<comment type="caution">
    <text evidence="3">The sequence shown here is derived from an EMBL/GenBank/DDBJ whole genome shotgun (WGS) entry which is preliminary data.</text>
</comment>